<accession>A0ABM3YRS3</accession>
<dbReference type="GeneID" id="132709381"/>
<reference evidence="2" key="1">
    <citation type="submission" date="2025-08" db="UniProtKB">
        <authorList>
            <consortium name="RefSeq"/>
        </authorList>
    </citation>
    <scope>IDENTIFICATION</scope>
    <source>
        <tissue evidence="2">Blood</tissue>
    </source>
</reference>
<keyword evidence="1" id="KW-1185">Reference proteome</keyword>
<evidence type="ECO:0000313" key="1">
    <source>
        <dbReference type="Proteomes" id="UP001652622"/>
    </source>
</evidence>
<name>A0ABM3YRS3_PANGU</name>
<gene>
    <name evidence="2" type="primary">LOC132709381</name>
</gene>
<protein>
    <submittedName>
        <fullName evidence="2">Uncharacterized protein LOC132709381</fullName>
    </submittedName>
</protein>
<dbReference type="RefSeq" id="XP_060538814.1">
    <property type="nucleotide sequence ID" value="XM_060682831.1"/>
</dbReference>
<dbReference type="Proteomes" id="UP001652622">
    <property type="component" value="Unplaced"/>
</dbReference>
<dbReference type="PANTHER" id="PTHR33066">
    <property type="entry name" value="INTEGRASE_SAM-LIKE_N DOMAIN-CONTAINING PROTEIN"/>
    <property type="match status" value="1"/>
</dbReference>
<dbReference type="PANTHER" id="PTHR33066:SF2">
    <property type="entry name" value="FILAGGRIN-2-LIKE"/>
    <property type="match status" value="1"/>
</dbReference>
<proteinExistence type="predicted"/>
<organism evidence="1 2">
    <name type="scientific">Pantherophis guttatus</name>
    <name type="common">Corn snake</name>
    <name type="synonym">Elaphe guttata</name>
    <dbReference type="NCBI Taxonomy" id="94885"/>
    <lineage>
        <taxon>Eukaryota</taxon>
        <taxon>Metazoa</taxon>
        <taxon>Chordata</taxon>
        <taxon>Craniata</taxon>
        <taxon>Vertebrata</taxon>
        <taxon>Euteleostomi</taxon>
        <taxon>Lepidosauria</taxon>
        <taxon>Squamata</taxon>
        <taxon>Bifurcata</taxon>
        <taxon>Unidentata</taxon>
        <taxon>Episquamata</taxon>
        <taxon>Toxicofera</taxon>
        <taxon>Serpentes</taxon>
        <taxon>Colubroidea</taxon>
        <taxon>Colubridae</taxon>
        <taxon>Colubrinae</taxon>
        <taxon>Pantherophis</taxon>
    </lineage>
</organism>
<evidence type="ECO:0000313" key="2">
    <source>
        <dbReference type="RefSeq" id="XP_060538814.1"/>
    </source>
</evidence>
<sequence length="286" mass="30726">MHTAWGSHAINRHQGSLSPRANTPMSETLPLLRLRQMAFSIQGHAVWTVLGTEDVHKDSSGLGGFVEGVIHLHCLLPGRYSAFVGLSSPGTSGQTDCYSYPAEPWFRPQFRQEPSFSNDDHSTPGGDYRFFTRPCISLPGLPDQYQGHCTPDSINDLCATPLVVPNLGKVHFLHSHCAVGSPPLPSTAVVPASFSTDRSVRIINQSSGPPSCAGVSSLVGLSGASIRDSLPRASASYNYHGCQPIWLGRTPGLDSCARDLVPSGTTTQYQLVRTTGGETPPQYQEN</sequence>